<keyword evidence="2" id="KW-1185">Reference proteome</keyword>
<dbReference type="AlphaFoldDB" id="A0A510GC30"/>
<dbReference type="RefSeq" id="WP_232049321.1">
    <property type="nucleotide sequence ID" value="NZ_AP019563.1"/>
</dbReference>
<dbReference type="KEGG" id="ras:RAS_06080"/>
<protein>
    <submittedName>
        <fullName evidence="1">Uncharacterized protein</fullName>
    </submittedName>
</protein>
<dbReference type="InterPro" id="IPR032675">
    <property type="entry name" value="LRR_dom_sf"/>
</dbReference>
<evidence type="ECO:0000313" key="1">
    <source>
        <dbReference type="EMBL" id="BBJ31499.1"/>
    </source>
</evidence>
<gene>
    <name evidence="1" type="ORF">RAS_06080</name>
</gene>
<proteinExistence type="predicted"/>
<dbReference type="SMART" id="SM00368">
    <property type="entry name" value="LRR_RI"/>
    <property type="match status" value="1"/>
</dbReference>
<dbReference type="SUPFAM" id="SSF52047">
    <property type="entry name" value="RNI-like"/>
    <property type="match status" value="1"/>
</dbReference>
<name>A0A510GC30_9RICK</name>
<dbReference type="Proteomes" id="UP000321183">
    <property type="component" value="Chromosome"/>
</dbReference>
<dbReference type="Gene3D" id="3.80.10.10">
    <property type="entry name" value="Ribonuclease Inhibitor"/>
    <property type="match status" value="1"/>
</dbReference>
<accession>A0A510GC30</accession>
<dbReference type="EMBL" id="AP019563">
    <property type="protein sequence ID" value="BBJ31499.1"/>
    <property type="molecule type" value="Genomic_DNA"/>
</dbReference>
<evidence type="ECO:0000313" key="2">
    <source>
        <dbReference type="Proteomes" id="UP000321183"/>
    </source>
</evidence>
<reference evidence="1 2" key="1">
    <citation type="submission" date="2019-04" db="EMBL/GenBank/DDBJ databases">
        <title>Draft genome sequence of Rickettsia asiatica Maytaro1284.</title>
        <authorList>
            <person name="Thu M."/>
            <person name="Qiu Y."/>
            <person name="Nakao R."/>
        </authorList>
    </citation>
    <scope>NUCLEOTIDE SEQUENCE [LARGE SCALE GENOMIC DNA]</scope>
    <source>
        <strain evidence="1 2">Maytaro1284</strain>
    </source>
</reference>
<dbReference type="Pfam" id="PF13516">
    <property type="entry name" value="LRR_6"/>
    <property type="match status" value="1"/>
</dbReference>
<sequence length="88" mass="9581">MNIDGGGAGEIAEALKVNTSLTSLHLDDNNIGDQGARSLAEARKSNISLTSLYLDNYDIVEATLNTTIEQQDLEELKYNQLISAIKKK</sequence>
<dbReference type="InterPro" id="IPR001611">
    <property type="entry name" value="Leu-rich_rpt"/>
</dbReference>
<organism evidence="1 2">
    <name type="scientific">Rickettsia asiatica</name>
    <dbReference type="NCBI Taxonomy" id="238800"/>
    <lineage>
        <taxon>Bacteria</taxon>
        <taxon>Pseudomonadati</taxon>
        <taxon>Pseudomonadota</taxon>
        <taxon>Alphaproteobacteria</taxon>
        <taxon>Rickettsiales</taxon>
        <taxon>Rickettsiaceae</taxon>
        <taxon>Rickettsieae</taxon>
        <taxon>Rickettsia</taxon>
        <taxon>spotted fever group</taxon>
    </lineage>
</organism>